<keyword evidence="1" id="KW-1133">Transmembrane helix</keyword>
<sequence>MAIVAFAADGLASVSDLPSVVSVIVVLAFVVAELSLVDWFRRNPLGDLRRVFALVMLRLSQPVLWALAIFGVVAE</sequence>
<evidence type="ECO:0000313" key="3">
    <source>
        <dbReference type="Proteomes" id="UP000321638"/>
    </source>
</evidence>
<comment type="caution">
    <text evidence="2">The sequence shown here is derived from an EMBL/GenBank/DDBJ whole genome shotgun (WGS) entry which is preliminary data.</text>
</comment>
<gene>
    <name evidence="2" type="ORF">FHP25_27735</name>
</gene>
<feature type="transmembrane region" description="Helical" evidence="1">
    <location>
        <begin position="52"/>
        <end position="74"/>
    </location>
</feature>
<dbReference type="RefSeq" id="WP_147850245.1">
    <property type="nucleotide sequence ID" value="NZ_VDUZ01000037.1"/>
</dbReference>
<dbReference type="EMBL" id="VDUZ01000037">
    <property type="protein sequence ID" value="TXL72026.1"/>
    <property type="molecule type" value="Genomic_DNA"/>
</dbReference>
<dbReference type="AlphaFoldDB" id="A0A5C8PE13"/>
<protein>
    <submittedName>
        <fullName evidence="2">Uncharacterized protein</fullName>
    </submittedName>
</protein>
<reference evidence="2 3" key="1">
    <citation type="submission" date="2019-06" db="EMBL/GenBank/DDBJ databases">
        <title>New taxonomy in bacterial strain CC-CFT640, isolated from vineyard.</title>
        <authorList>
            <person name="Lin S.-Y."/>
            <person name="Tsai C.-F."/>
            <person name="Young C.-C."/>
        </authorList>
    </citation>
    <scope>NUCLEOTIDE SEQUENCE [LARGE SCALE GENOMIC DNA]</scope>
    <source>
        <strain evidence="2 3">CC-CFT640</strain>
    </source>
</reference>
<evidence type="ECO:0000313" key="2">
    <source>
        <dbReference type="EMBL" id="TXL72026.1"/>
    </source>
</evidence>
<keyword evidence="1" id="KW-0812">Transmembrane</keyword>
<organism evidence="2 3">
    <name type="scientific">Vineibacter terrae</name>
    <dbReference type="NCBI Taxonomy" id="2586908"/>
    <lineage>
        <taxon>Bacteria</taxon>
        <taxon>Pseudomonadati</taxon>
        <taxon>Pseudomonadota</taxon>
        <taxon>Alphaproteobacteria</taxon>
        <taxon>Hyphomicrobiales</taxon>
        <taxon>Vineibacter</taxon>
    </lineage>
</organism>
<accession>A0A5C8PE13</accession>
<dbReference type="Proteomes" id="UP000321638">
    <property type="component" value="Unassembled WGS sequence"/>
</dbReference>
<keyword evidence="3" id="KW-1185">Reference proteome</keyword>
<keyword evidence="1" id="KW-0472">Membrane</keyword>
<proteinExistence type="predicted"/>
<name>A0A5C8PE13_9HYPH</name>
<feature type="transmembrane region" description="Helical" evidence="1">
    <location>
        <begin position="20"/>
        <end position="40"/>
    </location>
</feature>
<evidence type="ECO:0000256" key="1">
    <source>
        <dbReference type="SAM" id="Phobius"/>
    </source>
</evidence>